<dbReference type="InterPro" id="IPR036452">
    <property type="entry name" value="Ribo_hydro-like"/>
</dbReference>
<accession>A0A0F0GQB8</accession>
<keyword evidence="1" id="KW-0378">Hydrolase</keyword>
<dbReference type="PANTHER" id="PTHR12304:SF4">
    <property type="entry name" value="URIDINE NUCLEOSIDASE"/>
    <property type="match status" value="1"/>
</dbReference>
<dbReference type="InterPro" id="IPR023186">
    <property type="entry name" value="IUNH"/>
</dbReference>
<organism evidence="4 5">
    <name type="scientific">Lentzea aerocolonigenes</name>
    <name type="common">Lechevalieria aerocolonigenes</name>
    <name type="synonym">Saccharothrix aerocolonigenes</name>
    <dbReference type="NCBI Taxonomy" id="68170"/>
    <lineage>
        <taxon>Bacteria</taxon>
        <taxon>Bacillati</taxon>
        <taxon>Actinomycetota</taxon>
        <taxon>Actinomycetes</taxon>
        <taxon>Pseudonocardiales</taxon>
        <taxon>Pseudonocardiaceae</taxon>
        <taxon>Lentzea</taxon>
    </lineage>
</organism>
<dbReference type="Pfam" id="PF01156">
    <property type="entry name" value="IU_nuc_hydro"/>
    <property type="match status" value="1"/>
</dbReference>
<sequence length="278" mass="29727">MAIPLIIDTDPGVDDAFAIALAARSPEVELKGLTTVFGNVALDLTTRNAQRLLSYLGRKDVPVARGAEGPSGAADVHGEDGLGGQAHTLPDDNEIIDPDDAVQFLEYTVTPDTTVAAIGPLTNIANALESGIVFPRLIVMGGGLGLGNTTERAEFNFWADPEAAQVVIRKGNPIVVPLNLTHRCIADTEFLARVDPVLSNLTGTYRAYMENRSENQGIYVHDAVAVAEAIIPGTLKLKSHLLDVDDEGALIEGKHQVEVAEDTDWPALRAFMEQRLSV</sequence>
<dbReference type="InterPro" id="IPR001910">
    <property type="entry name" value="Inosine/uridine_hydrolase_dom"/>
</dbReference>
<dbReference type="EMBL" id="JYJG01000282">
    <property type="protein sequence ID" value="KJK43618.1"/>
    <property type="molecule type" value="Genomic_DNA"/>
</dbReference>
<dbReference type="AlphaFoldDB" id="A0A0F0GQB8"/>
<evidence type="ECO:0000256" key="1">
    <source>
        <dbReference type="ARBA" id="ARBA00022801"/>
    </source>
</evidence>
<evidence type="ECO:0000313" key="4">
    <source>
        <dbReference type="EMBL" id="KJK43618.1"/>
    </source>
</evidence>
<dbReference type="GO" id="GO:0008477">
    <property type="term" value="F:purine nucleosidase activity"/>
    <property type="evidence" value="ECO:0007669"/>
    <property type="project" value="TreeGrafter"/>
</dbReference>
<dbReference type="Gene3D" id="3.90.245.10">
    <property type="entry name" value="Ribonucleoside hydrolase-like"/>
    <property type="match status" value="1"/>
</dbReference>
<dbReference type="SUPFAM" id="SSF53590">
    <property type="entry name" value="Nucleoside hydrolase"/>
    <property type="match status" value="1"/>
</dbReference>
<reference evidence="4 5" key="1">
    <citation type="submission" date="2015-02" db="EMBL/GenBank/DDBJ databases">
        <authorList>
            <person name="Ju K.-S."/>
            <person name="Doroghazi J.R."/>
            <person name="Metcalf W."/>
        </authorList>
    </citation>
    <scope>NUCLEOTIDE SEQUENCE [LARGE SCALE GENOMIC DNA]</scope>
    <source>
        <strain evidence="4 5">NRRL B-16140</strain>
    </source>
</reference>
<feature type="domain" description="Inosine/uridine-preferring nucleoside hydrolase" evidence="3">
    <location>
        <begin position="5"/>
        <end position="266"/>
    </location>
</feature>
<dbReference type="GO" id="GO:0006152">
    <property type="term" value="P:purine nucleoside catabolic process"/>
    <property type="evidence" value="ECO:0007669"/>
    <property type="project" value="TreeGrafter"/>
</dbReference>
<dbReference type="Proteomes" id="UP000033393">
    <property type="component" value="Unassembled WGS sequence"/>
</dbReference>
<keyword evidence="5" id="KW-1185">Reference proteome</keyword>
<comment type="caution">
    <text evidence="4">The sequence shown here is derived from an EMBL/GenBank/DDBJ whole genome shotgun (WGS) entry which is preliminary data.</text>
</comment>
<dbReference type="OrthoDB" id="9797882at2"/>
<gene>
    <name evidence="4" type="ORF">UK23_32560</name>
</gene>
<dbReference type="PANTHER" id="PTHR12304">
    <property type="entry name" value="INOSINE-URIDINE PREFERRING NUCLEOSIDE HYDROLASE"/>
    <property type="match status" value="1"/>
</dbReference>
<dbReference type="RefSeq" id="WP_045315542.1">
    <property type="nucleotide sequence ID" value="NZ_JYJG01000282.1"/>
</dbReference>
<protein>
    <recommendedName>
        <fullName evidence="3">Inosine/uridine-preferring nucleoside hydrolase domain-containing protein</fullName>
    </recommendedName>
</protein>
<name>A0A0F0GQB8_LENAE</name>
<dbReference type="GO" id="GO:0005829">
    <property type="term" value="C:cytosol"/>
    <property type="evidence" value="ECO:0007669"/>
    <property type="project" value="TreeGrafter"/>
</dbReference>
<dbReference type="STRING" id="68170.GCA_000974445_04996"/>
<evidence type="ECO:0000313" key="5">
    <source>
        <dbReference type="Proteomes" id="UP000033393"/>
    </source>
</evidence>
<evidence type="ECO:0000256" key="2">
    <source>
        <dbReference type="ARBA" id="ARBA00023295"/>
    </source>
</evidence>
<dbReference type="PATRIC" id="fig|68170.10.peg.8484"/>
<keyword evidence="2" id="KW-0326">Glycosidase</keyword>
<proteinExistence type="predicted"/>
<evidence type="ECO:0000259" key="3">
    <source>
        <dbReference type="Pfam" id="PF01156"/>
    </source>
</evidence>